<dbReference type="Proteomes" id="UP000812961">
    <property type="component" value="Unassembled WGS sequence"/>
</dbReference>
<name>A0ABS7GL74_9BACT</name>
<gene>
    <name evidence="5" type="ORF">K1Y79_27265</name>
</gene>
<dbReference type="Pfam" id="PF07944">
    <property type="entry name" value="Beta-AFase-like_GH127_cat"/>
    <property type="match status" value="1"/>
</dbReference>
<reference evidence="5 6" key="1">
    <citation type="submission" date="2021-08" db="EMBL/GenBank/DDBJ databases">
        <title>The genome sequence of Chitinophaga sp. B61.</title>
        <authorList>
            <person name="Zhang X."/>
        </authorList>
    </citation>
    <scope>NUCLEOTIDE SEQUENCE [LARGE SCALE GENOMIC DNA]</scope>
    <source>
        <strain evidence="5 6">B61</strain>
    </source>
</reference>
<keyword evidence="6" id="KW-1185">Reference proteome</keyword>
<dbReference type="GO" id="GO:0016787">
    <property type="term" value="F:hydrolase activity"/>
    <property type="evidence" value="ECO:0007669"/>
    <property type="project" value="UniProtKB-KW"/>
</dbReference>
<dbReference type="RefSeq" id="WP_220253387.1">
    <property type="nucleotide sequence ID" value="NZ_JAICCF010000006.1"/>
</dbReference>
<evidence type="ECO:0000259" key="4">
    <source>
        <dbReference type="Pfam" id="PF20737"/>
    </source>
</evidence>
<feature type="signal peptide" evidence="1">
    <location>
        <begin position="1"/>
        <end position="20"/>
    </location>
</feature>
<dbReference type="EMBL" id="JAICCF010000006">
    <property type="protein sequence ID" value="MBW8688066.1"/>
    <property type="molecule type" value="Genomic_DNA"/>
</dbReference>
<evidence type="ECO:0000259" key="3">
    <source>
        <dbReference type="Pfam" id="PF20736"/>
    </source>
</evidence>
<feature type="domain" description="Non-reducing end beta-L-arabinofuranosidase-like GH127 middle" evidence="3">
    <location>
        <begin position="437"/>
        <end position="549"/>
    </location>
</feature>
<dbReference type="PANTHER" id="PTHR43465:SF2">
    <property type="entry name" value="DUF1680 DOMAIN PROTEIN (AFU_ORTHOLOGUE AFUA_1G08910)"/>
    <property type="match status" value="1"/>
</dbReference>
<dbReference type="InterPro" id="IPR049046">
    <property type="entry name" value="Beta-AFase-like_GH127_middle"/>
</dbReference>
<evidence type="ECO:0000313" key="5">
    <source>
        <dbReference type="EMBL" id="MBW8688066.1"/>
    </source>
</evidence>
<comment type="caution">
    <text evidence="5">The sequence shown here is derived from an EMBL/GenBank/DDBJ whole genome shotgun (WGS) entry which is preliminary data.</text>
</comment>
<evidence type="ECO:0000313" key="6">
    <source>
        <dbReference type="Proteomes" id="UP000812961"/>
    </source>
</evidence>
<evidence type="ECO:0000256" key="1">
    <source>
        <dbReference type="SAM" id="SignalP"/>
    </source>
</evidence>
<dbReference type="Pfam" id="PF20736">
    <property type="entry name" value="Glyco_hydro127M"/>
    <property type="match status" value="1"/>
</dbReference>
<dbReference type="SUPFAM" id="SSF48208">
    <property type="entry name" value="Six-hairpin glycosidases"/>
    <property type="match status" value="1"/>
</dbReference>
<dbReference type="InterPro" id="IPR012878">
    <property type="entry name" value="Beta-AFase-like_GH127_cat"/>
</dbReference>
<keyword evidence="5" id="KW-0378">Hydrolase</keyword>
<dbReference type="PANTHER" id="PTHR43465">
    <property type="entry name" value="DUF1680 DOMAIN PROTEIN (AFU_ORTHOLOGUE AFUA_1G08910)"/>
    <property type="match status" value="1"/>
</dbReference>
<sequence>MKKQLLTLALLYTLPLCAQQADYPVRGVDFTAVKLTDSFWLPRIRVNHAVTIPASFARCESTGRVKNFDMAAAREGKFCTKFPFDDTDIYKTIEGAAYSMAVTPDKKMDAYVDSLVTIVGKAQEPDGYLYTARTIDPAHPHEWSGAERWVREHELSHELYNSGHMFEAASAHFLATGKRNFLDIALKNADLLVKTFGPGKRGVAPGHEVVEMGLVRLYRITGKKEYLQLARFFIDERGKRQYNPKSRNQWENGKYWQDQAPVVQQSEAVGHAVRAMYLYAAMADVAALEGDTAYLHAIDRIWDNMATKKIYVQGGIGAIPEGERFGENYELPNATAYNETCAAIGNAFWNERMFQLHGDARYIDMLEKVLYNGLISGVGLDGKTFFYTNAMQIRNGVHHHSQEPTRSGWFECSCCPTNMARFLPSLPGYIYAQKAREVYVNLFVSSTANLQVEKQKVKIVQTNNYPWAGDLRFSIEPSSATEFTLKLRVPGWAREEAIPGGLYQFADKDQQQVIIKVNGQPVNYQLEQGYAVIKRKWSKKDNVEMQLPMETKQVVADNKVKDDIGKVAIQRGPLIYCAEWKDNDGRTSNLLLPAVLQPELRKDLFNGVVVLKGQGKSINVDQQQQQVSTTSKQVTLIPYYAWANRGEGEMNVWFPAKLKDVELLSN</sequence>
<evidence type="ECO:0000259" key="2">
    <source>
        <dbReference type="Pfam" id="PF07944"/>
    </source>
</evidence>
<dbReference type="InterPro" id="IPR008928">
    <property type="entry name" value="6-hairpin_glycosidase_sf"/>
</dbReference>
<organism evidence="5 6">
    <name type="scientific">Chitinophaga rhizophila</name>
    <dbReference type="NCBI Taxonomy" id="2866212"/>
    <lineage>
        <taxon>Bacteria</taxon>
        <taxon>Pseudomonadati</taxon>
        <taxon>Bacteroidota</taxon>
        <taxon>Chitinophagia</taxon>
        <taxon>Chitinophagales</taxon>
        <taxon>Chitinophagaceae</taxon>
        <taxon>Chitinophaga</taxon>
    </lineage>
</organism>
<feature type="chain" id="PRO_5046938019" evidence="1">
    <location>
        <begin position="21"/>
        <end position="666"/>
    </location>
</feature>
<dbReference type="Pfam" id="PF20737">
    <property type="entry name" value="Glyco_hydro127C"/>
    <property type="match status" value="1"/>
</dbReference>
<feature type="domain" description="Non-reducing end beta-L-arabinofuranosidase-like GH127 catalytic" evidence="2">
    <location>
        <begin position="32"/>
        <end position="427"/>
    </location>
</feature>
<feature type="domain" description="Non-reducing end beta-L-arabinofuranosidase-like GH127 C-terminal" evidence="4">
    <location>
        <begin position="553"/>
        <end position="655"/>
    </location>
</feature>
<keyword evidence="1" id="KW-0732">Signal</keyword>
<protein>
    <submittedName>
        <fullName evidence="5">Glycoside hydrolase family 127 protein</fullName>
    </submittedName>
</protein>
<dbReference type="InterPro" id="IPR049174">
    <property type="entry name" value="Beta-AFase-like"/>
</dbReference>
<dbReference type="Gene3D" id="1.50.10.20">
    <property type="match status" value="1"/>
</dbReference>
<proteinExistence type="predicted"/>
<accession>A0ABS7GL74</accession>
<dbReference type="InterPro" id="IPR049049">
    <property type="entry name" value="Beta-AFase-like_GH127_C"/>
</dbReference>